<reference evidence="3 4" key="2">
    <citation type="submission" date="2024-05" db="EMBL/GenBank/DDBJ databases">
        <authorList>
            <person name="Chen Y."/>
            <person name="Shah S."/>
            <person name="Dougan E. K."/>
            <person name="Thang M."/>
            <person name="Chan C."/>
        </authorList>
    </citation>
    <scope>NUCLEOTIDE SEQUENCE [LARGE SCALE GENOMIC DNA]</scope>
</reference>
<proteinExistence type="predicted"/>
<dbReference type="EMBL" id="CAMXCT020001313">
    <property type="protein sequence ID" value="CAL1142300.1"/>
    <property type="molecule type" value="Genomic_DNA"/>
</dbReference>
<dbReference type="PANTHER" id="PTHR47447">
    <property type="entry name" value="OS03G0856100 PROTEIN"/>
    <property type="match status" value="1"/>
</dbReference>
<sequence length="618" mass="66565">MTLQICGRNLEPDLISCNTMLNALATATRWHTSLTLMDAIWSPDAFSYNSALSALQGLEDQWFRALAVMDTKAFQPDLVTFTSIASSCAKALQWQSDVALLSSLQNSATEIDLITFNALSSCFGTGSAPAFHGWRKCQVLLSIGLRRDSISFGAMVSCAAWPAALQGLQGMQQVSVRPTRVTWNSLAQRLAEAQLWLRTFLLLGHDGVDAISFNTAICAVKNTAPSAWGTWQQGWQCFSRMAIQSLRADAFTLTALMSGGSGQEGGWQRALSLLELPTMTSLPSLNAAISCCVDGSAWQCALVLFEMADSLAPDLVAYAGAIAACHHGRQPDAAWSLLERLEEDLLEPDLVIFSSLFSACGASRAEQLLQRMGRQRLEMNLVLGNAVINSCESWEEALASLREFEEQSLRMDLVSYNSVLHANTGCVLWQAGVSWVEEANCRTLRSDAVTSSTLMSALGRTGRWRQVLEMTRGGCGCGDDGSRLVLKNGCMASASSGSWSWALASFVQLVDEALRPSETSYGCVVNACEKGQRWSQAILVFAEVFSCASCNAAMMACAAGGQWQEALGLVELCNGCMDIIGISAAIACERGTAVRLRHVMSLLSLAQGLTVATLKPAR</sequence>
<dbReference type="Proteomes" id="UP001152797">
    <property type="component" value="Unassembled WGS sequence"/>
</dbReference>
<evidence type="ECO:0000256" key="1">
    <source>
        <dbReference type="ARBA" id="ARBA00022737"/>
    </source>
</evidence>
<keyword evidence="4" id="KW-1185">Reference proteome</keyword>
<evidence type="ECO:0000313" key="2">
    <source>
        <dbReference type="EMBL" id="CAI3988925.1"/>
    </source>
</evidence>
<dbReference type="Pfam" id="PF13812">
    <property type="entry name" value="PPR_3"/>
    <property type="match status" value="1"/>
</dbReference>
<evidence type="ECO:0000313" key="3">
    <source>
        <dbReference type="EMBL" id="CAL4776237.1"/>
    </source>
</evidence>
<dbReference type="EMBL" id="CAMXCT030001313">
    <property type="protein sequence ID" value="CAL4776237.1"/>
    <property type="molecule type" value="Genomic_DNA"/>
</dbReference>
<name>A0A9P1FW42_9DINO</name>
<dbReference type="AlphaFoldDB" id="A0A9P1FW42"/>
<comment type="caution">
    <text evidence="2">The sequence shown here is derived from an EMBL/GenBank/DDBJ whole genome shotgun (WGS) entry which is preliminary data.</text>
</comment>
<dbReference type="InterPro" id="IPR002885">
    <property type="entry name" value="PPR_rpt"/>
</dbReference>
<reference evidence="2" key="1">
    <citation type="submission" date="2022-10" db="EMBL/GenBank/DDBJ databases">
        <authorList>
            <person name="Chen Y."/>
            <person name="Dougan E. K."/>
            <person name="Chan C."/>
            <person name="Rhodes N."/>
            <person name="Thang M."/>
        </authorList>
    </citation>
    <scope>NUCLEOTIDE SEQUENCE</scope>
</reference>
<dbReference type="EMBL" id="CAMXCT010001313">
    <property type="protein sequence ID" value="CAI3988925.1"/>
    <property type="molecule type" value="Genomic_DNA"/>
</dbReference>
<dbReference type="OrthoDB" id="185373at2759"/>
<dbReference type="Gene3D" id="1.25.40.10">
    <property type="entry name" value="Tetratricopeptide repeat domain"/>
    <property type="match status" value="5"/>
</dbReference>
<accession>A0A9P1FW42</accession>
<dbReference type="InterPro" id="IPR011990">
    <property type="entry name" value="TPR-like_helical_dom_sf"/>
</dbReference>
<protein>
    <submittedName>
        <fullName evidence="3">Pentacotripeptide-repeat region of PRORP domain-containing protein</fullName>
    </submittedName>
</protein>
<gene>
    <name evidence="2" type="ORF">C1SCF055_LOCUS16039</name>
</gene>
<evidence type="ECO:0000313" key="4">
    <source>
        <dbReference type="Proteomes" id="UP001152797"/>
    </source>
</evidence>
<organism evidence="2">
    <name type="scientific">Cladocopium goreaui</name>
    <dbReference type="NCBI Taxonomy" id="2562237"/>
    <lineage>
        <taxon>Eukaryota</taxon>
        <taxon>Sar</taxon>
        <taxon>Alveolata</taxon>
        <taxon>Dinophyceae</taxon>
        <taxon>Suessiales</taxon>
        <taxon>Symbiodiniaceae</taxon>
        <taxon>Cladocopium</taxon>
    </lineage>
</organism>
<keyword evidence="1" id="KW-0677">Repeat</keyword>
<dbReference type="PANTHER" id="PTHR47447:SF17">
    <property type="entry name" value="OS12G0638900 PROTEIN"/>
    <property type="match status" value="1"/>
</dbReference>